<evidence type="ECO:0000313" key="2">
    <source>
        <dbReference type="Proteomes" id="UP001457282"/>
    </source>
</evidence>
<organism evidence="1 2">
    <name type="scientific">Rubus argutus</name>
    <name type="common">Southern blackberry</name>
    <dbReference type="NCBI Taxonomy" id="59490"/>
    <lineage>
        <taxon>Eukaryota</taxon>
        <taxon>Viridiplantae</taxon>
        <taxon>Streptophyta</taxon>
        <taxon>Embryophyta</taxon>
        <taxon>Tracheophyta</taxon>
        <taxon>Spermatophyta</taxon>
        <taxon>Magnoliopsida</taxon>
        <taxon>eudicotyledons</taxon>
        <taxon>Gunneridae</taxon>
        <taxon>Pentapetalae</taxon>
        <taxon>rosids</taxon>
        <taxon>fabids</taxon>
        <taxon>Rosales</taxon>
        <taxon>Rosaceae</taxon>
        <taxon>Rosoideae</taxon>
        <taxon>Rosoideae incertae sedis</taxon>
        <taxon>Rubus</taxon>
    </lineage>
</organism>
<name>A0AAW1YP42_RUBAR</name>
<dbReference type="Proteomes" id="UP001457282">
    <property type="component" value="Unassembled WGS sequence"/>
</dbReference>
<evidence type="ECO:0000313" key="1">
    <source>
        <dbReference type="EMBL" id="KAK9950369.1"/>
    </source>
</evidence>
<evidence type="ECO:0008006" key="3">
    <source>
        <dbReference type="Google" id="ProtNLM"/>
    </source>
</evidence>
<comment type="caution">
    <text evidence="1">The sequence shown here is derived from an EMBL/GenBank/DDBJ whole genome shotgun (WGS) entry which is preliminary data.</text>
</comment>
<sequence length="83" mass="8953">MVVCGSGKEHGGDEGWVCKGRRRCREWDQQRALCGAAAWAQQNGQIARLKMDTGAAVLGGGGRHGREDTNNGLKARRCLGAWD</sequence>
<proteinExistence type="predicted"/>
<gene>
    <name evidence="1" type="ORF">M0R45_005862</name>
</gene>
<keyword evidence="2" id="KW-1185">Reference proteome</keyword>
<dbReference type="AlphaFoldDB" id="A0AAW1YP42"/>
<protein>
    <recommendedName>
        <fullName evidence="3">MHC class I antigen</fullName>
    </recommendedName>
</protein>
<reference evidence="1 2" key="1">
    <citation type="journal article" date="2023" name="G3 (Bethesda)">
        <title>A chromosome-length genome assembly and annotation of blackberry (Rubus argutus, cv. 'Hillquist').</title>
        <authorList>
            <person name="Bruna T."/>
            <person name="Aryal R."/>
            <person name="Dudchenko O."/>
            <person name="Sargent D.J."/>
            <person name="Mead D."/>
            <person name="Buti M."/>
            <person name="Cavallini A."/>
            <person name="Hytonen T."/>
            <person name="Andres J."/>
            <person name="Pham M."/>
            <person name="Weisz D."/>
            <person name="Mascagni F."/>
            <person name="Usai G."/>
            <person name="Natali L."/>
            <person name="Bassil N."/>
            <person name="Fernandez G.E."/>
            <person name="Lomsadze A."/>
            <person name="Armour M."/>
            <person name="Olukolu B."/>
            <person name="Poorten T."/>
            <person name="Britton C."/>
            <person name="Davik J."/>
            <person name="Ashrafi H."/>
            <person name="Aiden E.L."/>
            <person name="Borodovsky M."/>
            <person name="Worthington M."/>
        </authorList>
    </citation>
    <scope>NUCLEOTIDE SEQUENCE [LARGE SCALE GENOMIC DNA]</scope>
    <source>
        <strain evidence="1">PI 553951</strain>
    </source>
</reference>
<accession>A0AAW1YP42</accession>
<dbReference type="EMBL" id="JBEDUW010000001">
    <property type="protein sequence ID" value="KAK9950369.1"/>
    <property type="molecule type" value="Genomic_DNA"/>
</dbReference>